<evidence type="ECO:0000256" key="2">
    <source>
        <dbReference type="SAM" id="MobiDB-lite"/>
    </source>
</evidence>
<feature type="domain" description="PucR C-terminal helix-turn-helix" evidence="3">
    <location>
        <begin position="307"/>
        <end position="363"/>
    </location>
</feature>
<evidence type="ECO:0000256" key="1">
    <source>
        <dbReference type="ARBA" id="ARBA00006754"/>
    </source>
</evidence>
<dbReference type="EMBL" id="BJUU01000029">
    <property type="protein sequence ID" value="GEK81501.1"/>
    <property type="molecule type" value="Genomic_DNA"/>
</dbReference>
<dbReference type="PANTHER" id="PTHR33744">
    <property type="entry name" value="CARBOHYDRATE DIACID REGULATOR"/>
    <property type="match status" value="1"/>
</dbReference>
<evidence type="ECO:0000313" key="5">
    <source>
        <dbReference type="EMBL" id="GEK81501.1"/>
    </source>
</evidence>
<dbReference type="InterPro" id="IPR042070">
    <property type="entry name" value="PucR_C-HTH_sf"/>
</dbReference>
<comment type="similarity">
    <text evidence="1">Belongs to the CdaR family.</text>
</comment>
<name>A0AA87RF11_9MICO</name>
<dbReference type="Pfam" id="PF13556">
    <property type="entry name" value="HTH_30"/>
    <property type="match status" value="1"/>
</dbReference>
<reference evidence="5 6" key="1">
    <citation type="submission" date="2019-07" db="EMBL/GenBank/DDBJ databases">
        <title>Whole genome shotgun sequence of Agrococcus baldri NBRC 103055.</title>
        <authorList>
            <person name="Hosoyama A."/>
            <person name="Uohara A."/>
            <person name="Ohji S."/>
            <person name="Ichikawa N."/>
        </authorList>
    </citation>
    <scope>NUCLEOTIDE SEQUENCE [LARGE SCALE GENOMIC DNA]</scope>
    <source>
        <strain evidence="5 6">NBRC 103055</strain>
    </source>
</reference>
<evidence type="ECO:0000259" key="4">
    <source>
        <dbReference type="Pfam" id="PF17853"/>
    </source>
</evidence>
<keyword evidence="6" id="KW-1185">Reference proteome</keyword>
<dbReference type="Gene3D" id="1.10.10.2840">
    <property type="entry name" value="PucR C-terminal helix-turn-helix domain"/>
    <property type="match status" value="1"/>
</dbReference>
<dbReference type="Proteomes" id="UP000321749">
    <property type="component" value="Unassembled WGS sequence"/>
</dbReference>
<dbReference type="InterPro" id="IPR041522">
    <property type="entry name" value="CdaR_GGDEF"/>
</dbReference>
<proteinExistence type="inferred from homology"/>
<comment type="caution">
    <text evidence="5">The sequence shown here is derived from an EMBL/GenBank/DDBJ whole genome shotgun (WGS) entry which is preliminary data.</text>
</comment>
<feature type="domain" description="CdaR GGDEF-like" evidence="4">
    <location>
        <begin position="133"/>
        <end position="256"/>
    </location>
</feature>
<gene>
    <name evidence="5" type="ORF">ABA31_28520</name>
</gene>
<dbReference type="PANTHER" id="PTHR33744:SF7">
    <property type="entry name" value="PUCR FAMILY TRANSCRIPTIONAL REGULATOR"/>
    <property type="match status" value="1"/>
</dbReference>
<dbReference type="AlphaFoldDB" id="A0AA87RF11"/>
<evidence type="ECO:0000313" key="6">
    <source>
        <dbReference type="Proteomes" id="UP000321749"/>
    </source>
</evidence>
<protein>
    <submittedName>
        <fullName evidence="5">PucR family transcriptional regulator</fullName>
    </submittedName>
</protein>
<evidence type="ECO:0000259" key="3">
    <source>
        <dbReference type="Pfam" id="PF13556"/>
    </source>
</evidence>
<dbReference type="Pfam" id="PF17853">
    <property type="entry name" value="GGDEF_2"/>
    <property type="match status" value="1"/>
</dbReference>
<accession>A0AA87RF11</accession>
<dbReference type="InterPro" id="IPR051448">
    <property type="entry name" value="CdaR-like_regulators"/>
</dbReference>
<feature type="region of interest" description="Disordered" evidence="2">
    <location>
        <begin position="371"/>
        <end position="395"/>
    </location>
</feature>
<organism evidence="5 6">
    <name type="scientific">Agrococcus baldri</name>
    <dbReference type="NCBI Taxonomy" id="153730"/>
    <lineage>
        <taxon>Bacteria</taxon>
        <taxon>Bacillati</taxon>
        <taxon>Actinomycetota</taxon>
        <taxon>Actinomycetes</taxon>
        <taxon>Micrococcales</taxon>
        <taxon>Microbacteriaceae</taxon>
        <taxon>Agrococcus</taxon>
    </lineage>
</organism>
<sequence length="395" mass="42759">MTRALDDRLPWYRTMPPSRRSAVGLVAQSGITSFIAWHEDPEAQPWIAADVFAAAPRELLRSVSLQQTLQLIRTTVAVFEERIADADPNMREPILRYSREIAFAAADVYARAAESRGLWDARLEALVVDSILTGEHDDELPSRSAALGWHGRGECAVLVGLAPRTLDVDIVRRKARHAGCDVLIGVQGTRLVVVIGRAASAAMAPPEDAADAAAEPIEYLGIAAQLAEGFGEGHLVLGPTVPSIVDAARSAKAALAGFAVADAWRRTPRPVRADDLLPERALAGDPLARADLVRSIYQPLRDHSSDLLTTLACYLDTGRSLEATARELFVHPNTVRYRLKRISEIIGWDATGAREALALHTAVILGAIHDASRERPQRQAQPSRHAPRGKDPVGG</sequence>
<dbReference type="InterPro" id="IPR025736">
    <property type="entry name" value="PucR_C-HTH_dom"/>
</dbReference>